<dbReference type="OrthoDB" id="1932454at2759"/>
<feature type="compositionally biased region" description="Basic and acidic residues" evidence="1">
    <location>
        <begin position="81"/>
        <end position="99"/>
    </location>
</feature>
<reference evidence="3 4" key="1">
    <citation type="submission" date="2018-04" db="EMBL/GenBank/DDBJ databases">
        <title>WGS assembly of Panicum hallii var. hallii HAL2.</title>
        <authorList>
            <person name="Lovell J."/>
            <person name="Jenkins J."/>
            <person name="Lowry D."/>
            <person name="Mamidi S."/>
            <person name="Sreedasyam A."/>
            <person name="Weng X."/>
            <person name="Barry K."/>
            <person name="Bonette J."/>
            <person name="Campitelli B."/>
            <person name="Daum C."/>
            <person name="Gordon S."/>
            <person name="Gould B."/>
            <person name="Lipzen A."/>
            <person name="MacQueen A."/>
            <person name="Palacio-Mejia J."/>
            <person name="Plott C."/>
            <person name="Shakirov E."/>
            <person name="Shu S."/>
            <person name="Yoshinaga Y."/>
            <person name="Zane M."/>
            <person name="Rokhsar D."/>
            <person name="Grimwood J."/>
            <person name="Schmutz J."/>
            <person name="Juenger T."/>
        </authorList>
    </citation>
    <scope>NUCLEOTIDE SEQUENCE [LARGE SCALE GENOMIC DNA]</scope>
    <source>
        <strain evidence="4">cv. HAL2</strain>
    </source>
</reference>
<dbReference type="PANTHER" id="PTHR36396:SF1">
    <property type="entry name" value="MALTASE-GLUCOAMYLASE, INTESTINAL PROTEIN"/>
    <property type="match status" value="1"/>
</dbReference>
<dbReference type="Proteomes" id="UP000244336">
    <property type="component" value="Chromosome 9"/>
</dbReference>
<dbReference type="AlphaFoldDB" id="A0A2T7C107"/>
<evidence type="ECO:0000256" key="2">
    <source>
        <dbReference type="SAM" id="Phobius"/>
    </source>
</evidence>
<evidence type="ECO:0000313" key="3">
    <source>
        <dbReference type="EMBL" id="PUZ37031.1"/>
    </source>
</evidence>
<keyword evidence="4" id="KW-1185">Reference proteome</keyword>
<accession>A0A2T7C107</accession>
<dbReference type="EMBL" id="CM009757">
    <property type="protein sequence ID" value="PUZ37031.1"/>
    <property type="molecule type" value="Genomic_DNA"/>
</dbReference>
<feature type="transmembrane region" description="Helical" evidence="2">
    <location>
        <begin position="228"/>
        <end position="250"/>
    </location>
</feature>
<dbReference type="Gramene" id="PUZ37031">
    <property type="protein sequence ID" value="PUZ37031"/>
    <property type="gene ID" value="GQ55_9G085600"/>
</dbReference>
<name>A0A2T7C107_9POAL</name>
<keyword evidence="2" id="KW-1133">Transmembrane helix</keyword>
<sequence length="266" mass="28983">MVFTSQEELAHKAIMALCAEKRCTFSRCKKSTRGQAAPDDTPPPEGKSTRGEATRHHHFPRHKSEPRGGGRRQQQRRRPPRRDETARAAMERRGQKPEDAQPPGKDGAGGPPAPPPLFLEVTCRSSGKVRRFAAGTTARYALHAINRKLEPGAPPALHVEAVRDGEEPVSFGPSAALADYGRGWRLQTVTGQDAPGIHHAPRADTKRGETQAAVDTVARETTRSTSVYVAKIVLAFVFIFLLGGLFTYMLEVVPDMLQASPAPESL</sequence>
<proteinExistence type="predicted"/>
<dbReference type="PANTHER" id="PTHR36396">
    <property type="entry name" value="MALTASE-GLUCOAMYLASE, INTESTINAL PROTEIN"/>
    <property type="match status" value="1"/>
</dbReference>
<gene>
    <name evidence="3" type="ORF">GQ55_9G085600</name>
</gene>
<keyword evidence="2" id="KW-0472">Membrane</keyword>
<feature type="compositionally biased region" description="Basic residues" evidence="1">
    <location>
        <begin position="69"/>
        <end position="80"/>
    </location>
</feature>
<evidence type="ECO:0000256" key="1">
    <source>
        <dbReference type="SAM" id="MobiDB-lite"/>
    </source>
</evidence>
<dbReference type="STRING" id="1504633.A0A2T7C107"/>
<evidence type="ECO:0000313" key="4">
    <source>
        <dbReference type="Proteomes" id="UP000244336"/>
    </source>
</evidence>
<keyword evidence="2" id="KW-0812">Transmembrane</keyword>
<protein>
    <submittedName>
        <fullName evidence="3">Uncharacterized protein</fullName>
    </submittedName>
</protein>
<organism evidence="3 4">
    <name type="scientific">Panicum hallii var. hallii</name>
    <dbReference type="NCBI Taxonomy" id="1504633"/>
    <lineage>
        <taxon>Eukaryota</taxon>
        <taxon>Viridiplantae</taxon>
        <taxon>Streptophyta</taxon>
        <taxon>Embryophyta</taxon>
        <taxon>Tracheophyta</taxon>
        <taxon>Spermatophyta</taxon>
        <taxon>Magnoliopsida</taxon>
        <taxon>Liliopsida</taxon>
        <taxon>Poales</taxon>
        <taxon>Poaceae</taxon>
        <taxon>PACMAD clade</taxon>
        <taxon>Panicoideae</taxon>
        <taxon>Panicodae</taxon>
        <taxon>Paniceae</taxon>
        <taxon>Panicinae</taxon>
        <taxon>Panicum</taxon>
        <taxon>Panicum sect. Panicum</taxon>
    </lineage>
</organism>
<feature type="region of interest" description="Disordered" evidence="1">
    <location>
        <begin position="27"/>
        <end position="119"/>
    </location>
</feature>